<dbReference type="SUPFAM" id="SSF56059">
    <property type="entry name" value="Glutathione synthetase ATP-binding domain-like"/>
    <property type="match status" value="1"/>
</dbReference>
<dbReference type="InterPro" id="IPR011761">
    <property type="entry name" value="ATP-grasp"/>
</dbReference>
<evidence type="ECO:0000313" key="3">
    <source>
        <dbReference type="EMBL" id="USY19463.1"/>
    </source>
</evidence>
<reference evidence="3" key="1">
    <citation type="submission" date="2022-06" db="EMBL/GenBank/DDBJ databases">
        <authorList>
            <person name="Ping M."/>
        </authorList>
    </citation>
    <scope>NUCLEOTIDE SEQUENCE</scope>
    <source>
        <strain evidence="3">JCM11759T</strain>
    </source>
</reference>
<keyword evidence="4" id="KW-1185">Reference proteome</keyword>
<evidence type="ECO:0000259" key="2">
    <source>
        <dbReference type="PROSITE" id="PS50975"/>
    </source>
</evidence>
<dbReference type="NCBIfam" id="NF038074">
    <property type="entry name" value="fam_STM4014"/>
    <property type="match status" value="1"/>
</dbReference>
<keyword evidence="1" id="KW-0547">Nucleotide-binding</keyword>
<name>A0ABY5D899_9ACTN</name>
<gene>
    <name evidence="3" type="ORF">NE857_30175</name>
</gene>
<feature type="domain" description="ATP-grasp" evidence="2">
    <location>
        <begin position="129"/>
        <end position="364"/>
    </location>
</feature>
<organism evidence="3 4">
    <name type="scientific">Nocardiopsis exhalans</name>
    <dbReference type="NCBI Taxonomy" id="163604"/>
    <lineage>
        <taxon>Bacteria</taxon>
        <taxon>Bacillati</taxon>
        <taxon>Actinomycetota</taxon>
        <taxon>Actinomycetes</taxon>
        <taxon>Streptosporangiales</taxon>
        <taxon>Nocardiopsidaceae</taxon>
        <taxon>Nocardiopsis</taxon>
    </lineage>
</organism>
<dbReference type="EMBL" id="CP099837">
    <property type="protein sequence ID" value="USY19463.1"/>
    <property type="molecule type" value="Genomic_DNA"/>
</dbReference>
<dbReference type="RefSeq" id="WP_254418686.1">
    <property type="nucleotide sequence ID" value="NZ_BAAAJB010000092.1"/>
</dbReference>
<dbReference type="PROSITE" id="PS50975">
    <property type="entry name" value="ATP_GRASP"/>
    <property type="match status" value="1"/>
</dbReference>
<evidence type="ECO:0000313" key="4">
    <source>
        <dbReference type="Proteomes" id="UP001055940"/>
    </source>
</evidence>
<proteinExistence type="predicted"/>
<accession>A0ABY5D899</accession>
<dbReference type="Gene3D" id="3.30.470.20">
    <property type="entry name" value="ATP-grasp fold, B domain"/>
    <property type="match status" value="1"/>
</dbReference>
<dbReference type="Proteomes" id="UP001055940">
    <property type="component" value="Chromosome"/>
</dbReference>
<dbReference type="InterPro" id="IPR047778">
    <property type="entry name" value="STM4014-like"/>
</dbReference>
<sequence length="383" mass="39747">MADRPLVVVGVPGNRRLTLFAEAARDAGFAAPVPLPWRDLADPAAGPLTLPGDALVRVDAPGEDVTTARLLRGGDRDPDLHRAEGSADQHRGFVRALGRLSEAVAATPGARLLQAPDDLADLCDKRRCHARLAAAGVPVAPALAGPVTGYASLRAAMAESGWRRVFVKPAHGSSASGVVALATGAGDRIKAVTSAHLVRGSGPGQDPVALYNSLRLRTYTSEAEVAAVVDALAPDGLHVERWVPKAGFGGRVIDLRVLVVAGRATHVVVRSSRSPMTNLHLGNTRGDLAALRESVGPQAWARAMATAEAAAAAFPDTLHAGVDLLVSPGWREFTVCEVNAFGDLLPGVLHEGRSTHAEQLHALTTGRFPVAPPPVTAPVPALS</sequence>
<keyword evidence="1" id="KW-0067">ATP-binding</keyword>
<protein>
    <submittedName>
        <fullName evidence="3">STM4014 family protein</fullName>
    </submittedName>
</protein>
<evidence type="ECO:0000256" key="1">
    <source>
        <dbReference type="PROSITE-ProRule" id="PRU00409"/>
    </source>
</evidence>